<dbReference type="Pfam" id="PF03235">
    <property type="entry name" value="GmrSD_N"/>
    <property type="match status" value="1"/>
</dbReference>
<name>A0A7D5GG22_9EURY</name>
<gene>
    <name evidence="2" type="ORF">HUG10_11690</name>
</gene>
<evidence type="ECO:0000313" key="3">
    <source>
        <dbReference type="Proteomes" id="UP000509750"/>
    </source>
</evidence>
<protein>
    <submittedName>
        <fullName evidence="2">DUF262 domain-containing protein</fullName>
    </submittedName>
</protein>
<keyword evidence="3" id="KW-1185">Reference proteome</keyword>
<organism evidence="2 3">
    <name type="scientific">Halorarum halophilum</name>
    <dbReference type="NCBI Taxonomy" id="2743090"/>
    <lineage>
        <taxon>Archaea</taxon>
        <taxon>Methanobacteriati</taxon>
        <taxon>Methanobacteriota</taxon>
        <taxon>Stenosarchaea group</taxon>
        <taxon>Halobacteria</taxon>
        <taxon>Halobacteriales</taxon>
        <taxon>Haloferacaceae</taxon>
        <taxon>Halorarum</taxon>
    </lineage>
</organism>
<evidence type="ECO:0000313" key="2">
    <source>
        <dbReference type="EMBL" id="QLG28170.1"/>
    </source>
</evidence>
<dbReference type="GeneID" id="56029505"/>
<proteinExistence type="predicted"/>
<dbReference type="RefSeq" id="WP_179169745.1">
    <property type="nucleotide sequence ID" value="NZ_CP058529.1"/>
</dbReference>
<accession>A0A7D5GG22</accession>
<feature type="domain" description="GmrSD restriction endonucleases N-terminal" evidence="1">
    <location>
        <begin position="21"/>
        <end position="277"/>
    </location>
</feature>
<dbReference type="KEGG" id="halg:HUG10_11690"/>
<dbReference type="InterPro" id="IPR004919">
    <property type="entry name" value="GmrSD_N"/>
</dbReference>
<evidence type="ECO:0000259" key="1">
    <source>
        <dbReference type="Pfam" id="PF03235"/>
    </source>
</evidence>
<dbReference type="PANTHER" id="PTHR37292:SF2">
    <property type="entry name" value="DUF262 DOMAIN-CONTAINING PROTEIN"/>
    <property type="match status" value="1"/>
</dbReference>
<dbReference type="AlphaFoldDB" id="A0A7D5GG22"/>
<dbReference type="OrthoDB" id="240912at2157"/>
<dbReference type="Proteomes" id="UP000509750">
    <property type="component" value="Chromosome"/>
</dbReference>
<sequence length="625" mass="72146">MVDELTPETNSVAETLPQLNNSLFIPCLQRDYCWSQKQVEMLWDSLLRGLPLGSLLIWERTGRNREDPAYEFIRHYVDERGYSHEEEVRRYSERLPDFPESYSLVLDGQQRLTSFYIGIFGSYTTRIHGAWKKNESSYNRRHLYLDLFSGTKDDNHDRGLVHEFDFRKSGGLNSAGDSFWLKVGALMEGDDELTTDAFLKEEQFLDEVRAEFPTSLSDAQRSDAMDSAKQLWSGVHEREAILHETTITDEKTARELFIRRNKGGIELSGVDILLALLTGYWDTVEEAGTPTDAKNEIEQLTERLSGNERLSEEGFSFGKRFTLRTLLLLSGETPSFRKDGRYDGELLTTAEDIFRDNEFEQAIEDAFELAADLGFHDAALSSKTVLTPVVQFLYENDYDTSGENENIHYWLATSVLNSIFGDIGSQQVLETARNHVWESDGDEFPAVEILEDLSGRGATTHLDEGVLDQLLNEVSYQSGARLNVLLTHLYHGDRRAGHAEYEVDHIFPRGKLSKEEFLKQHDVAPEQVGWYREHRDHIANLQLLPNDGENQSKGDRDFSDWLERVEASKVDNLTDKKEYFDIHRIPRDESLHKYPRFERFLMDERGRTQLIREELRRTLPLNNPY</sequence>
<reference evidence="2 3" key="1">
    <citation type="submission" date="2020-07" db="EMBL/GenBank/DDBJ databases">
        <title>Gai3-2, isolated from salt lake.</title>
        <authorList>
            <person name="Cui H."/>
            <person name="Shi X."/>
        </authorList>
    </citation>
    <scope>NUCLEOTIDE SEQUENCE [LARGE SCALE GENOMIC DNA]</scope>
    <source>
        <strain evidence="2 3">Gai3-2</strain>
    </source>
</reference>
<dbReference type="PANTHER" id="PTHR37292">
    <property type="entry name" value="VNG6097C"/>
    <property type="match status" value="1"/>
</dbReference>
<dbReference type="EMBL" id="CP058529">
    <property type="protein sequence ID" value="QLG28170.1"/>
    <property type="molecule type" value="Genomic_DNA"/>
</dbReference>